<name>A0A2T1HNP3_9HYPH</name>
<feature type="transmembrane region" description="Helical" evidence="1">
    <location>
        <begin position="54"/>
        <end position="75"/>
    </location>
</feature>
<dbReference type="EMBL" id="PVZS01000029">
    <property type="protein sequence ID" value="PSC03221.1"/>
    <property type="molecule type" value="Genomic_DNA"/>
</dbReference>
<keyword evidence="1" id="KW-0812">Transmembrane</keyword>
<keyword evidence="1" id="KW-0472">Membrane</keyword>
<gene>
    <name evidence="2" type="ORF">SLNSH_19960</name>
</gene>
<accession>A0A2T1HNP3</accession>
<dbReference type="AlphaFoldDB" id="A0A2T1HNP3"/>
<organism evidence="2 3">
    <name type="scientific">Alsobacter soli</name>
    <dbReference type="NCBI Taxonomy" id="2109933"/>
    <lineage>
        <taxon>Bacteria</taxon>
        <taxon>Pseudomonadati</taxon>
        <taxon>Pseudomonadota</taxon>
        <taxon>Alphaproteobacteria</taxon>
        <taxon>Hyphomicrobiales</taxon>
        <taxon>Alsobacteraceae</taxon>
        <taxon>Alsobacter</taxon>
    </lineage>
</organism>
<proteinExistence type="predicted"/>
<comment type="caution">
    <text evidence="2">The sequence shown here is derived from an EMBL/GenBank/DDBJ whole genome shotgun (WGS) entry which is preliminary data.</text>
</comment>
<evidence type="ECO:0000256" key="1">
    <source>
        <dbReference type="SAM" id="Phobius"/>
    </source>
</evidence>
<feature type="transmembrane region" description="Helical" evidence="1">
    <location>
        <begin position="25"/>
        <end position="42"/>
    </location>
</feature>
<protein>
    <submittedName>
        <fullName evidence="2">Uncharacterized protein</fullName>
    </submittedName>
</protein>
<sequence length="142" mass="14694">MDCEPLSAFPRQVARSAASGLRRRLTRTGMAVGSAVTGWALMWAQALDLAPLPVWPGLALFGFGLALIPTLPGAARTQAAAPARKAQAVWAASLGGGRTVLGREPNEDTIGDELAPGPAGLLRFRLAMKGKAVRGSPGRVRG</sequence>
<dbReference type="RefSeq" id="WP_106339239.1">
    <property type="nucleotide sequence ID" value="NZ_PVZS01000029.1"/>
</dbReference>
<keyword evidence="3" id="KW-1185">Reference proteome</keyword>
<dbReference type="Proteomes" id="UP000239772">
    <property type="component" value="Unassembled WGS sequence"/>
</dbReference>
<keyword evidence="1" id="KW-1133">Transmembrane helix</keyword>
<reference evidence="3" key="1">
    <citation type="submission" date="2018-03" db="EMBL/GenBank/DDBJ databases">
        <authorList>
            <person name="Sun L."/>
            <person name="Liu H."/>
            <person name="Chen W."/>
            <person name="Huang K."/>
            <person name="Liu W."/>
            <person name="Gao X."/>
        </authorList>
    </citation>
    <scope>NUCLEOTIDE SEQUENCE [LARGE SCALE GENOMIC DNA]</scope>
    <source>
        <strain evidence="3">SH9</strain>
    </source>
</reference>
<evidence type="ECO:0000313" key="3">
    <source>
        <dbReference type="Proteomes" id="UP000239772"/>
    </source>
</evidence>
<evidence type="ECO:0000313" key="2">
    <source>
        <dbReference type="EMBL" id="PSC03221.1"/>
    </source>
</evidence>